<protein>
    <recommendedName>
        <fullName evidence="4">DUF1173 domain-containing protein</fullName>
    </recommendedName>
</protein>
<dbReference type="InterPro" id="IPR009553">
    <property type="entry name" value="DUF1173"/>
</dbReference>
<evidence type="ECO:0008006" key="4">
    <source>
        <dbReference type="Google" id="ProtNLM"/>
    </source>
</evidence>
<proteinExistence type="predicted"/>
<feature type="region of interest" description="Disordered" evidence="1">
    <location>
        <begin position="389"/>
        <end position="416"/>
    </location>
</feature>
<evidence type="ECO:0000313" key="3">
    <source>
        <dbReference type="Proteomes" id="UP000268684"/>
    </source>
</evidence>
<organism evidence="2 3">
    <name type="scientific">Burkholderia stabilis</name>
    <dbReference type="NCBI Taxonomy" id="95485"/>
    <lineage>
        <taxon>Bacteria</taxon>
        <taxon>Pseudomonadati</taxon>
        <taxon>Pseudomonadota</taxon>
        <taxon>Betaproteobacteria</taxon>
        <taxon>Burkholderiales</taxon>
        <taxon>Burkholderiaceae</taxon>
        <taxon>Burkholderia</taxon>
        <taxon>Burkholderia cepacia complex</taxon>
    </lineage>
</organism>
<sequence length="416" mass="45033">MHAYRFGSAQVAADASDLQRHLATAYKGKQRPLCACQPDGVPMYIAKLEDHYVIKRMPDSGAKHAPECPSYEPPAELSGRGAVLGQAVQDDGEATNLRLDFSLTKSSGKSAPEATGRESDSVRTDGAKLTLRGLLHYLWDEAGLNRWSPAMENKRSWALVRRELLSAVLGKTAKKAPLGQQMFIPETWSLDRDADLTARRITAMAALAKVGKTRPMMIAIGEVKEITPTRAGAKLVAKHLANFPFMLDGDLHRRFMKRFANAIALWDGVEGAHLIFIATFGLESTGLATVSTLSAMVVTDRWIPFEDMYDKALLDALTSGRRRFVKSLRYNLAENQTLACAVLTDCDVPTALYVLTPGAPAESSETLEAVIAESAVPAWVWDADDPMQPLPSPKGAIKALPSPATEGIASDVGATS</sequence>
<dbReference type="Proteomes" id="UP000268684">
    <property type="component" value="Plasmid IV"/>
</dbReference>
<keyword evidence="3" id="KW-1185">Reference proteome</keyword>
<accession>A0AAJ5NMB6</accession>
<geneLocation type="plasmid" evidence="3">
    <name>iv</name>
</geneLocation>
<name>A0AAJ5NMB6_9BURK</name>
<gene>
    <name evidence="2" type="ORF">BSTAB16_7690</name>
</gene>
<reference evidence="2 3" key="1">
    <citation type="submission" date="2017-11" db="EMBL/GenBank/DDBJ databases">
        <authorList>
            <person name="Seth-Smith MB H."/>
        </authorList>
    </citation>
    <scope>NUCLEOTIDE SEQUENCE [LARGE SCALE GENOMIC DNA]</scope>
    <source>
        <strain evidence="2">E</strain>
        <plasmid evidence="3">iv</plasmid>
    </source>
</reference>
<dbReference type="AlphaFoldDB" id="A0AAJ5NMB6"/>
<evidence type="ECO:0000313" key="2">
    <source>
        <dbReference type="EMBL" id="VBB17471.1"/>
    </source>
</evidence>
<dbReference type="Pfam" id="PF06666">
    <property type="entry name" value="DUF1173"/>
    <property type="match status" value="1"/>
</dbReference>
<dbReference type="EMBL" id="LR025745">
    <property type="protein sequence ID" value="VBB17471.1"/>
    <property type="molecule type" value="Genomic_DNA"/>
</dbReference>
<evidence type="ECO:0000256" key="1">
    <source>
        <dbReference type="SAM" id="MobiDB-lite"/>
    </source>
</evidence>
<keyword evidence="2" id="KW-0614">Plasmid</keyword>